<dbReference type="EMBL" id="QZVT01000001">
    <property type="protein sequence ID" value="RJT83470.1"/>
    <property type="molecule type" value="Genomic_DNA"/>
</dbReference>
<dbReference type="OrthoDB" id="4876946at2"/>
<evidence type="ECO:0000313" key="2">
    <source>
        <dbReference type="Proteomes" id="UP000272560"/>
    </source>
</evidence>
<dbReference type="AlphaFoldDB" id="A0A3A5M6Y0"/>
<comment type="caution">
    <text evidence="1">The sequence shown here is derived from an EMBL/GenBank/DDBJ whole genome shotgun (WGS) entry which is preliminary data.</text>
</comment>
<evidence type="ECO:0000313" key="1">
    <source>
        <dbReference type="EMBL" id="RJT83470.1"/>
    </source>
</evidence>
<keyword evidence="2" id="KW-1185">Reference proteome</keyword>
<protein>
    <submittedName>
        <fullName evidence="1">DUF2797 domain-containing protein</fullName>
    </submittedName>
</protein>
<gene>
    <name evidence="1" type="ORF">D6T63_00805</name>
</gene>
<dbReference type="RefSeq" id="WP_120147553.1">
    <property type="nucleotide sequence ID" value="NZ_QZVT01000001.1"/>
</dbReference>
<proteinExistence type="predicted"/>
<name>A0A3A5M6Y0_9MICC</name>
<accession>A0A3A5M6Y0</accession>
<reference evidence="1 2" key="1">
    <citation type="submission" date="2018-09" db="EMBL/GenBank/DDBJ databases">
        <title>Novel species of Arthrobacter.</title>
        <authorList>
            <person name="Liu Q."/>
            <person name="Xin Y.-H."/>
        </authorList>
    </citation>
    <scope>NUCLEOTIDE SEQUENCE [LARGE SCALE GENOMIC DNA]</scope>
    <source>
        <strain evidence="1 2">Hz2</strain>
    </source>
</reference>
<dbReference type="Proteomes" id="UP000272560">
    <property type="component" value="Unassembled WGS sequence"/>
</dbReference>
<sequence length="323" mass="34332">MTSTYLCSGVSWHAPGPVLSLHEVPAGGAAPGIVGDALTSDLPLTAGTRLAFEVAAEGRYCLGFHRVHGRDDRTWVQCADQAPADRGHQCSRCFVQDDAHFMHDFHRSGIAPPGLKRYLDQPHWLYVATFADGSTKVGTASHPRKRARLVEQGALVAQFVAHAADGRVVRILEDEVTRALGLQQAVRSGAKAAALCAPLPAAQLERVNDGFALATRGLLESGPAIEGIEGIDGTEGFEVVHEEFDPPPSWSAVLGHGAPQPYPGALVHGRHGFTVRGILGPSALVSIDGTDLLFVVDLAQLKGRRLRFGAFATPVPAVQEVLF</sequence>
<dbReference type="InterPro" id="IPR021246">
    <property type="entry name" value="DUF2797"/>
</dbReference>
<dbReference type="Pfam" id="PF10977">
    <property type="entry name" value="DUF2797"/>
    <property type="match status" value="1"/>
</dbReference>
<organism evidence="1 2">
    <name type="scientific">Arthrobacter cheniae</name>
    <dbReference type="NCBI Taxonomy" id="1258888"/>
    <lineage>
        <taxon>Bacteria</taxon>
        <taxon>Bacillati</taxon>
        <taxon>Actinomycetota</taxon>
        <taxon>Actinomycetes</taxon>
        <taxon>Micrococcales</taxon>
        <taxon>Micrococcaceae</taxon>
        <taxon>Arthrobacter</taxon>
    </lineage>
</organism>